<name>A0A8H3CGU0_9AGAM</name>
<dbReference type="EMBL" id="CAJMWT010004007">
    <property type="protein sequence ID" value="CAE6482721.1"/>
    <property type="molecule type" value="Genomic_DNA"/>
</dbReference>
<evidence type="ECO:0000313" key="1">
    <source>
        <dbReference type="EMBL" id="CAE6482721.1"/>
    </source>
</evidence>
<reference evidence="1" key="1">
    <citation type="submission" date="2021-01" db="EMBL/GenBank/DDBJ databases">
        <authorList>
            <person name="Kaushik A."/>
        </authorList>
    </citation>
    <scope>NUCLEOTIDE SEQUENCE</scope>
    <source>
        <strain evidence="1">AG2-2IIIB</strain>
    </source>
</reference>
<dbReference type="Proteomes" id="UP000663843">
    <property type="component" value="Unassembled WGS sequence"/>
</dbReference>
<protein>
    <submittedName>
        <fullName evidence="1">Uncharacterized protein</fullName>
    </submittedName>
</protein>
<gene>
    <name evidence="1" type="ORF">RDB_LOCUS120194</name>
</gene>
<comment type="caution">
    <text evidence="1">The sequence shown here is derived from an EMBL/GenBank/DDBJ whole genome shotgun (WGS) entry which is preliminary data.</text>
</comment>
<sequence length="249" mass="27617">MLRLPNWSEVANTTVDGVIVIPIAYFPPYVSNSRLQDAADALISDAEIRDLALVHCVVMFKHIGSGENQMKMAMTSSMHQKKDLGLQRQFVFGIFQHNMNFIQVNAGCWISDKIKIYEVGTYAARDPTSLVQFYLVLRGIRQLASRYEEELMNSSATLGNAVDTKSPVNEWAPIRTIATEDVFDESNHSGSSGGSELIIRPGLSQALASLGQWDVDDRINTFCRNIGYGSNDSNSWDSLDPSGYSLDPQ</sequence>
<dbReference type="AlphaFoldDB" id="A0A8H3CGU0"/>
<organism evidence="1 2">
    <name type="scientific">Rhizoctonia solani</name>
    <dbReference type="NCBI Taxonomy" id="456999"/>
    <lineage>
        <taxon>Eukaryota</taxon>
        <taxon>Fungi</taxon>
        <taxon>Dikarya</taxon>
        <taxon>Basidiomycota</taxon>
        <taxon>Agaricomycotina</taxon>
        <taxon>Agaricomycetes</taxon>
        <taxon>Cantharellales</taxon>
        <taxon>Ceratobasidiaceae</taxon>
        <taxon>Rhizoctonia</taxon>
    </lineage>
</organism>
<accession>A0A8H3CGU0</accession>
<evidence type="ECO:0000313" key="2">
    <source>
        <dbReference type="Proteomes" id="UP000663843"/>
    </source>
</evidence>
<proteinExistence type="predicted"/>